<name>A0ACB9HVC1_9ASTR</name>
<accession>A0ACB9HVC1</accession>
<gene>
    <name evidence="1" type="ORF">L1987_35080</name>
</gene>
<dbReference type="EMBL" id="CM042028">
    <property type="protein sequence ID" value="KAI3799777.1"/>
    <property type="molecule type" value="Genomic_DNA"/>
</dbReference>
<reference evidence="2" key="1">
    <citation type="journal article" date="2022" name="Mol. Ecol. Resour.">
        <title>The genomes of chicory, endive, great burdock and yacon provide insights into Asteraceae palaeo-polyploidization history and plant inulin production.</title>
        <authorList>
            <person name="Fan W."/>
            <person name="Wang S."/>
            <person name="Wang H."/>
            <person name="Wang A."/>
            <person name="Jiang F."/>
            <person name="Liu H."/>
            <person name="Zhao H."/>
            <person name="Xu D."/>
            <person name="Zhang Y."/>
        </authorList>
    </citation>
    <scope>NUCLEOTIDE SEQUENCE [LARGE SCALE GENOMIC DNA]</scope>
    <source>
        <strain evidence="2">cv. Yunnan</strain>
    </source>
</reference>
<evidence type="ECO:0000313" key="1">
    <source>
        <dbReference type="EMBL" id="KAI3799777.1"/>
    </source>
</evidence>
<reference evidence="1 2" key="2">
    <citation type="journal article" date="2022" name="Mol. Ecol. Resour.">
        <title>The genomes of chicory, endive, great burdock and yacon provide insights into Asteraceae paleo-polyploidization history and plant inulin production.</title>
        <authorList>
            <person name="Fan W."/>
            <person name="Wang S."/>
            <person name="Wang H."/>
            <person name="Wang A."/>
            <person name="Jiang F."/>
            <person name="Liu H."/>
            <person name="Zhao H."/>
            <person name="Xu D."/>
            <person name="Zhang Y."/>
        </authorList>
    </citation>
    <scope>NUCLEOTIDE SEQUENCE [LARGE SCALE GENOMIC DNA]</scope>
    <source>
        <strain evidence="2">cv. Yunnan</strain>
        <tissue evidence="1">Leaves</tissue>
    </source>
</reference>
<keyword evidence="2" id="KW-1185">Reference proteome</keyword>
<protein>
    <submittedName>
        <fullName evidence="1">Uncharacterized protein</fullName>
    </submittedName>
</protein>
<evidence type="ECO:0000313" key="2">
    <source>
        <dbReference type="Proteomes" id="UP001056120"/>
    </source>
</evidence>
<comment type="caution">
    <text evidence="1">The sequence shown here is derived from an EMBL/GenBank/DDBJ whole genome shotgun (WGS) entry which is preliminary data.</text>
</comment>
<proteinExistence type="predicted"/>
<sequence>MTRYLTIEEVDAALAQLEEHERTVLTEKVSGEKHMEQEKPTSMSVASGNSLVSGQVIANGVEENGGTHEEASDEDDEINVRQKVMLVDPEEEAEFDREFRALMQESLDSGNWSCGPGQH</sequence>
<organism evidence="1 2">
    <name type="scientific">Smallanthus sonchifolius</name>
    <dbReference type="NCBI Taxonomy" id="185202"/>
    <lineage>
        <taxon>Eukaryota</taxon>
        <taxon>Viridiplantae</taxon>
        <taxon>Streptophyta</taxon>
        <taxon>Embryophyta</taxon>
        <taxon>Tracheophyta</taxon>
        <taxon>Spermatophyta</taxon>
        <taxon>Magnoliopsida</taxon>
        <taxon>eudicotyledons</taxon>
        <taxon>Gunneridae</taxon>
        <taxon>Pentapetalae</taxon>
        <taxon>asterids</taxon>
        <taxon>campanulids</taxon>
        <taxon>Asterales</taxon>
        <taxon>Asteraceae</taxon>
        <taxon>Asteroideae</taxon>
        <taxon>Heliantheae alliance</taxon>
        <taxon>Millerieae</taxon>
        <taxon>Smallanthus</taxon>
    </lineage>
</organism>
<dbReference type="Proteomes" id="UP001056120">
    <property type="component" value="Linkage Group LG11"/>
</dbReference>